<dbReference type="EMBL" id="CAESAO010000028">
    <property type="protein sequence ID" value="CAB4340105.1"/>
    <property type="molecule type" value="Genomic_DNA"/>
</dbReference>
<dbReference type="GO" id="GO:0016810">
    <property type="term" value="F:hydrolase activity, acting on carbon-nitrogen (but not peptide) bonds"/>
    <property type="evidence" value="ECO:0007669"/>
    <property type="project" value="InterPro"/>
</dbReference>
<dbReference type="PANTHER" id="PTHR10587">
    <property type="entry name" value="GLYCOSYL TRANSFERASE-RELATED"/>
    <property type="match status" value="1"/>
</dbReference>
<evidence type="ECO:0000256" key="3">
    <source>
        <dbReference type="SAM" id="Phobius"/>
    </source>
</evidence>
<keyword evidence="2" id="KW-0378">Hydrolase</keyword>
<dbReference type="Gene3D" id="3.20.20.370">
    <property type="entry name" value="Glycoside hydrolase/deacetylase"/>
    <property type="match status" value="1"/>
</dbReference>
<feature type="domain" description="NodB homology" evidence="4">
    <location>
        <begin position="101"/>
        <end position="284"/>
    </location>
</feature>
<dbReference type="CDD" id="cd10917">
    <property type="entry name" value="CE4_NodB_like_6s_7s"/>
    <property type="match status" value="1"/>
</dbReference>
<dbReference type="Pfam" id="PF01522">
    <property type="entry name" value="Polysacc_deac_1"/>
    <property type="match status" value="1"/>
</dbReference>
<keyword evidence="3" id="KW-1133">Transmembrane helix</keyword>
<dbReference type="SUPFAM" id="SSF88713">
    <property type="entry name" value="Glycoside hydrolase/deacetylase"/>
    <property type="match status" value="1"/>
</dbReference>
<dbReference type="InterPro" id="IPR002509">
    <property type="entry name" value="NODB_dom"/>
</dbReference>
<keyword evidence="1" id="KW-0479">Metal-binding</keyword>
<dbReference type="GO" id="GO:0005975">
    <property type="term" value="P:carbohydrate metabolic process"/>
    <property type="evidence" value="ECO:0007669"/>
    <property type="project" value="InterPro"/>
</dbReference>
<dbReference type="PROSITE" id="PS51677">
    <property type="entry name" value="NODB"/>
    <property type="match status" value="1"/>
</dbReference>
<dbReference type="GO" id="GO:0046872">
    <property type="term" value="F:metal ion binding"/>
    <property type="evidence" value="ECO:0007669"/>
    <property type="project" value="UniProtKB-KW"/>
</dbReference>
<dbReference type="PANTHER" id="PTHR10587:SF133">
    <property type="entry name" value="CHITIN DEACETYLASE 1-RELATED"/>
    <property type="match status" value="1"/>
</dbReference>
<name>A0A6J5ZBT4_9ZZZZ</name>
<keyword evidence="3" id="KW-0472">Membrane</keyword>
<reference evidence="5" key="1">
    <citation type="submission" date="2020-05" db="EMBL/GenBank/DDBJ databases">
        <authorList>
            <person name="Chiriac C."/>
            <person name="Salcher M."/>
            <person name="Ghai R."/>
            <person name="Kavagutti S V."/>
        </authorList>
    </citation>
    <scope>NUCLEOTIDE SEQUENCE</scope>
</reference>
<dbReference type="InterPro" id="IPR011330">
    <property type="entry name" value="Glyco_hydro/deAcase_b/a-brl"/>
</dbReference>
<evidence type="ECO:0000256" key="2">
    <source>
        <dbReference type="ARBA" id="ARBA00022801"/>
    </source>
</evidence>
<accession>A0A6J5ZBT4</accession>
<keyword evidence="3" id="KW-0812">Transmembrane</keyword>
<protein>
    <submittedName>
        <fullName evidence="5">Unannotated protein</fullName>
    </submittedName>
</protein>
<dbReference type="AlphaFoldDB" id="A0A6J5ZBT4"/>
<sequence>MDPRLERRQNKRQEAVRRRRAAAAGAIVVVLAVAAWVVVPAIGSSANDDSSAKMGAASAAAAPAAVPAKPAPKPAGPPPQQIKPLVPGTAKVITEVPAAGNKVALTFDDGACSSCVKQIVDFLEKSGAHATFFPNGTYGASWDPQAKRIRALVENGQLTLGNHTFSHGTSTQIGSAAFGADLQRNEDWIQKTFNLSGRPWFRPPYGDYDSGTIAAAGQAGYKRVIMWSGTVADSDLRSEPYILNAIRYWAKPGRIILMHANYPPTAKALPKILKILERKQLQPVTVAELLNGA</sequence>
<organism evidence="5">
    <name type="scientific">freshwater metagenome</name>
    <dbReference type="NCBI Taxonomy" id="449393"/>
    <lineage>
        <taxon>unclassified sequences</taxon>
        <taxon>metagenomes</taxon>
        <taxon>ecological metagenomes</taxon>
    </lineage>
</organism>
<evidence type="ECO:0000256" key="1">
    <source>
        <dbReference type="ARBA" id="ARBA00022723"/>
    </source>
</evidence>
<gene>
    <name evidence="5" type="ORF">UFOPK3522_00512</name>
</gene>
<dbReference type="GO" id="GO:0016020">
    <property type="term" value="C:membrane"/>
    <property type="evidence" value="ECO:0007669"/>
    <property type="project" value="TreeGrafter"/>
</dbReference>
<dbReference type="InterPro" id="IPR050248">
    <property type="entry name" value="Polysacc_deacetylase_ArnD"/>
</dbReference>
<proteinExistence type="predicted"/>
<evidence type="ECO:0000313" key="5">
    <source>
        <dbReference type="EMBL" id="CAB4340105.1"/>
    </source>
</evidence>
<feature type="transmembrane region" description="Helical" evidence="3">
    <location>
        <begin position="21"/>
        <end position="43"/>
    </location>
</feature>
<evidence type="ECO:0000259" key="4">
    <source>
        <dbReference type="PROSITE" id="PS51677"/>
    </source>
</evidence>